<name>A0A2Z6E077_HYDTE</name>
<keyword evidence="10 13" id="KW-0472">Membrane</keyword>
<feature type="region of interest" description="Disordered" evidence="14">
    <location>
        <begin position="1"/>
        <end position="23"/>
    </location>
</feature>
<dbReference type="InterPro" id="IPR006135">
    <property type="entry name" value="T3SS_substrate_exporter"/>
</dbReference>
<dbReference type="AlphaFoldDB" id="A0A2Z6E077"/>
<keyword evidence="15" id="KW-0282">Flagellum</keyword>
<evidence type="ECO:0000256" key="12">
    <source>
        <dbReference type="ARBA" id="ARBA00025078"/>
    </source>
</evidence>
<evidence type="ECO:0000256" key="4">
    <source>
        <dbReference type="ARBA" id="ARBA00022448"/>
    </source>
</evidence>
<dbReference type="KEGG" id="htl:HPTL_1642"/>
<dbReference type="PANTHER" id="PTHR30531:SF12">
    <property type="entry name" value="FLAGELLAR BIOSYNTHETIC PROTEIN FLHB"/>
    <property type="match status" value="1"/>
</dbReference>
<proteinExistence type="inferred from homology"/>
<evidence type="ECO:0000256" key="7">
    <source>
        <dbReference type="ARBA" id="ARBA00022795"/>
    </source>
</evidence>
<evidence type="ECO:0000256" key="9">
    <source>
        <dbReference type="ARBA" id="ARBA00022989"/>
    </source>
</evidence>
<evidence type="ECO:0000313" key="15">
    <source>
        <dbReference type="EMBL" id="BBD77902.1"/>
    </source>
</evidence>
<dbReference type="GO" id="GO:0009306">
    <property type="term" value="P:protein secretion"/>
    <property type="evidence" value="ECO:0007669"/>
    <property type="project" value="InterPro"/>
</dbReference>
<evidence type="ECO:0000313" key="16">
    <source>
        <dbReference type="Proteomes" id="UP000262004"/>
    </source>
</evidence>
<keyword evidence="4 13" id="KW-0813">Transport</keyword>
<evidence type="ECO:0000256" key="8">
    <source>
        <dbReference type="ARBA" id="ARBA00022927"/>
    </source>
</evidence>
<dbReference type="PRINTS" id="PR00950">
    <property type="entry name" value="TYPE3IMSPROT"/>
</dbReference>
<evidence type="ECO:0000256" key="11">
    <source>
        <dbReference type="ARBA" id="ARBA00023225"/>
    </source>
</evidence>
<dbReference type="PANTHER" id="PTHR30531">
    <property type="entry name" value="FLAGELLAR BIOSYNTHETIC PROTEIN FLHB"/>
    <property type="match status" value="1"/>
</dbReference>
<feature type="transmembrane region" description="Helical" evidence="13">
    <location>
        <begin position="138"/>
        <end position="164"/>
    </location>
</feature>
<keyword evidence="7 13" id="KW-1005">Bacterial flagellum biogenesis</keyword>
<sequence length="389" mass="42981">MAEESDLEKTEQPSARRIEQAREEGQIPQSRELASFLVLLVGVSVLMVTGSWMGERIARLVQAVWSFGTERAFEVTTLLALLPYVVKETLLALTPLFLFLLVAAVAGHVAVGGFLFVPKLLAPKWSRLNPMQGIKRVFSLNGLVELAKAVAKTVLVGVVAWWTLTSETDRVLALIRMPLEHAAAQFVDAIGWDALWLVGAIALIAAADVPYQLWSYTKNLRMTKEEVKREHKELEGDPQVKGRIRAVQREMARRRMMAEVPKATVVVTNPTHFAVALRYEPQKMAAPVVVAKGRGAVALKIRELAEAHAVPRVEAPALARSLYVHTEVGEAIPAGLYLAVAEVLAYVYQLDQWMARGGPKPELPPELEIPEPLYVPPPEEATEAFVRRS</sequence>
<accession>A0A2Z6E077</accession>
<evidence type="ECO:0000256" key="10">
    <source>
        <dbReference type="ARBA" id="ARBA00023136"/>
    </source>
</evidence>
<organism evidence="15 16">
    <name type="scientific">Hydrogenophilus thermoluteolus</name>
    <name type="common">Pseudomonas hydrogenothermophila</name>
    <dbReference type="NCBI Taxonomy" id="297"/>
    <lineage>
        <taxon>Bacteria</taxon>
        <taxon>Pseudomonadati</taxon>
        <taxon>Pseudomonadota</taxon>
        <taxon>Hydrogenophilia</taxon>
        <taxon>Hydrogenophilales</taxon>
        <taxon>Hydrogenophilaceae</taxon>
        <taxon>Hydrogenophilus</taxon>
    </lineage>
</organism>
<keyword evidence="6 13" id="KW-0812">Transmembrane</keyword>
<keyword evidence="8 13" id="KW-0653">Protein transport</keyword>
<dbReference type="Proteomes" id="UP000262004">
    <property type="component" value="Chromosome"/>
</dbReference>
<feature type="compositionally biased region" description="Basic and acidic residues" evidence="14">
    <location>
        <begin position="7"/>
        <end position="23"/>
    </location>
</feature>
<evidence type="ECO:0000256" key="6">
    <source>
        <dbReference type="ARBA" id="ARBA00022692"/>
    </source>
</evidence>
<comment type="similarity">
    <text evidence="2 13">Belongs to the type III secretion exporter family.</text>
</comment>
<feature type="transmembrane region" description="Helical" evidence="13">
    <location>
        <begin position="92"/>
        <end position="117"/>
    </location>
</feature>
<evidence type="ECO:0000256" key="5">
    <source>
        <dbReference type="ARBA" id="ARBA00022475"/>
    </source>
</evidence>
<dbReference type="InterPro" id="IPR029025">
    <property type="entry name" value="T3SS_substrate_exporter_C"/>
</dbReference>
<evidence type="ECO:0000256" key="3">
    <source>
        <dbReference type="ARBA" id="ARBA00021622"/>
    </source>
</evidence>
<keyword evidence="15" id="KW-0969">Cilium</keyword>
<comment type="function">
    <text evidence="12 13">Required for formation of the rod structure in the basal body of the flagellar apparatus. Together with FliI and FliH, may constitute the export apparatus of flagellin.</text>
</comment>
<dbReference type="RefSeq" id="WP_119335596.1">
    <property type="nucleotide sequence ID" value="NZ_AP018558.1"/>
</dbReference>
<dbReference type="InterPro" id="IPR006136">
    <property type="entry name" value="FlhB"/>
</dbReference>
<evidence type="ECO:0000256" key="1">
    <source>
        <dbReference type="ARBA" id="ARBA00004651"/>
    </source>
</evidence>
<keyword evidence="15" id="KW-0966">Cell projection</keyword>
<reference evidence="15 16" key="1">
    <citation type="submission" date="2018-04" db="EMBL/GenBank/DDBJ databases">
        <title>Complete genome sequence of Hydrogenophilus thermoluteolus TH-1.</title>
        <authorList>
            <person name="Arai H."/>
        </authorList>
    </citation>
    <scope>NUCLEOTIDE SEQUENCE [LARGE SCALE GENOMIC DNA]</scope>
    <source>
        <strain evidence="15 16">TH-1</strain>
    </source>
</reference>
<keyword evidence="16" id="KW-1185">Reference proteome</keyword>
<feature type="transmembrane region" description="Helical" evidence="13">
    <location>
        <begin position="33"/>
        <end position="52"/>
    </location>
</feature>
<dbReference type="EMBL" id="AP018558">
    <property type="protein sequence ID" value="BBD77902.1"/>
    <property type="molecule type" value="Genomic_DNA"/>
</dbReference>
<keyword evidence="11 13" id="KW-1006">Bacterial flagellum protein export</keyword>
<comment type="subcellular location">
    <subcellularLocation>
        <location evidence="1">Cell membrane</location>
        <topology evidence="1">Multi-pass membrane protein</topology>
    </subcellularLocation>
</comment>
<dbReference type="GO" id="GO:0005886">
    <property type="term" value="C:plasma membrane"/>
    <property type="evidence" value="ECO:0007669"/>
    <property type="project" value="UniProtKB-SubCell"/>
</dbReference>
<keyword evidence="5 13" id="KW-1003">Cell membrane</keyword>
<dbReference type="GO" id="GO:0044780">
    <property type="term" value="P:bacterial-type flagellum assembly"/>
    <property type="evidence" value="ECO:0007669"/>
    <property type="project" value="InterPro"/>
</dbReference>
<feature type="transmembrane region" description="Helical" evidence="13">
    <location>
        <begin position="64"/>
        <end position="86"/>
    </location>
</feature>
<dbReference type="OrthoDB" id="5289470at2"/>
<dbReference type="Gene3D" id="6.10.250.2080">
    <property type="match status" value="1"/>
</dbReference>
<dbReference type="NCBIfam" id="TIGR00328">
    <property type="entry name" value="flhB"/>
    <property type="match status" value="1"/>
</dbReference>
<evidence type="ECO:0000256" key="13">
    <source>
        <dbReference type="RuleBase" id="RU364091"/>
    </source>
</evidence>
<dbReference type="FunFam" id="3.40.1690.10:FF:000001">
    <property type="entry name" value="Flagellar biosynthetic protein FlhB"/>
    <property type="match status" value="1"/>
</dbReference>
<evidence type="ECO:0000256" key="2">
    <source>
        <dbReference type="ARBA" id="ARBA00010690"/>
    </source>
</evidence>
<dbReference type="Gene3D" id="3.40.1690.10">
    <property type="entry name" value="secretion proteins EscU"/>
    <property type="match status" value="1"/>
</dbReference>
<dbReference type="Pfam" id="PF01312">
    <property type="entry name" value="Bac_export_2"/>
    <property type="match status" value="1"/>
</dbReference>
<feature type="transmembrane region" description="Helical" evidence="13">
    <location>
        <begin position="194"/>
        <end position="214"/>
    </location>
</feature>
<gene>
    <name evidence="13 15" type="primary">flhB</name>
    <name evidence="15" type="ORF">HPTL_1642</name>
</gene>
<evidence type="ECO:0000256" key="14">
    <source>
        <dbReference type="SAM" id="MobiDB-lite"/>
    </source>
</evidence>
<keyword evidence="9 13" id="KW-1133">Transmembrane helix</keyword>
<dbReference type="SUPFAM" id="SSF160544">
    <property type="entry name" value="EscU C-terminal domain-like"/>
    <property type="match status" value="1"/>
</dbReference>
<protein>
    <recommendedName>
        <fullName evidence="3 13">Flagellar biosynthetic protein FlhB</fullName>
    </recommendedName>
</protein>